<feature type="binding site" evidence="9 12">
    <location>
        <position position="334"/>
    </location>
    <ligand>
        <name>substrate</name>
    </ligand>
</feature>
<dbReference type="PANTHER" id="PTHR31637:SF0">
    <property type="entry name" value="2,3-BISPHOSPHOGLYCERATE-INDEPENDENT PHOSPHOGLYCERATE MUTASE"/>
    <property type="match status" value="1"/>
</dbReference>
<feature type="binding site" evidence="9 13">
    <location>
        <position position="61"/>
    </location>
    <ligand>
        <name>Mn(2+)</name>
        <dbReference type="ChEBI" id="CHEBI:29035"/>
        <label>2</label>
    </ligand>
</feature>
<dbReference type="GO" id="GO:0006096">
    <property type="term" value="P:glycolytic process"/>
    <property type="evidence" value="ECO:0007669"/>
    <property type="project" value="UniProtKB-UniRule"/>
</dbReference>
<dbReference type="GO" id="GO:0030145">
    <property type="term" value="F:manganese ion binding"/>
    <property type="evidence" value="ECO:0007669"/>
    <property type="project" value="UniProtKB-UniRule"/>
</dbReference>
<feature type="binding site" evidence="9 12">
    <location>
        <begin position="152"/>
        <end position="153"/>
    </location>
    <ligand>
        <name>substrate</name>
    </ligand>
</feature>
<dbReference type="GO" id="GO:0005737">
    <property type="term" value="C:cytoplasm"/>
    <property type="evidence" value="ECO:0007669"/>
    <property type="project" value="InterPro"/>
</dbReference>
<evidence type="ECO:0000256" key="8">
    <source>
        <dbReference type="ARBA" id="ARBA00023235"/>
    </source>
</evidence>
<evidence type="ECO:0000259" key="14">
    <source>
        <dbReference type="Pfam" id="PF01676"/>
    </source>
</evidence>
<comment type="catalytic activity">
    <reaction evidence="1 9">
        <text>(2R)-2-phosphoglycerate = (2R)-3-phosphoglycerate</text>
        <dbReference type="Rhea" id="RHEA:15901"/>
        <dbReference type="ChEBI" id="CHEBI:58272"/>
        <dbReference type="ChEBI" id="CHEBI:58289"/>
        <dbReference type="EC" id="5.4.2.12"/>
    </reaction>
</comment>
<feature type="domain" description="Metalloenzyme" evidence="14">
    <location>
        <begin position="3"/>
        <end position="507"/>
    </location>
</feature>
<feature type="binding site" evidence="9 13">
    <location>
        <position position="11"/>
    </location>
    <ligand>
        <name>Mn(2+)</name>
        <dbReference type="ChEBI" id="CHEBI:29035"/>
        <label>2</label>
    </ligand>
</feature>
<dbReference type="Pfam" id="PF06415">
    <property type="entry name" value="iPGM_N"/>
    <property type="match status" value="1"/>
</dbReference>
<evidence type="ECO:0000256" key="12">
    <source>
        <dbReference type="PIRSR" id="PIRSR001492-2"/>
    </source>
</evidence>
<dbReference type="InterPro" id="IPR005995">
    <property type="entry name" value="Pgm_bpd_ind"/>
</dbReference>
<dbReference type="InterPro" id="IPR036646">
    <property type="entry name" value="PGAM_B_sf"/>
</dbReference>
<sequence>MAKPIVLCILDGWGEWNMAIGNPLLVARLPTINWLNSFCPKLLLEASGLAVGLPWGVMGNSEVGHQTMGAGQIVFEASPTIDMSIQSGDFFKNPILNEALEKARTRDSALHLWGLLSDGGVHSRLPHLFALLDLAKKKGLTKVFVHAVTDGRDVPPQSAKDYLIRTAAYLAERQVGRLATVCGRYYAMDRNQNWDRTEKYFSALTACQGEFAGDLNAAVDQFYRQKITDEFFTPLIITDENGTPVARIKDDDVVVCFNFRGDRTRQLTRAFTDKNFTFFSPVARPANIHYAGFTQYEEGLTMPVAFPASRIKTRLGEIISAAGLRQLRIAETEKFAHVTYFFNGGQETAFPNEDRILVPSKNVPSYAQLPAMSAKEITVRLVAAIASGRYDFILVNYANPDMVGHTGNFSAAVRAVTAVDQELNTLIQAVHQAGGSLLITADHGNVEEMINIQTGEPDTKHSSNPVPCWLVSPPYCYKQPLPAKLLPVGVEGMLVDIAPTILNIINLGQDKKILPGRSLLPFFQARQEQAAQN</sequence>
<name>A0A2G9ZKT1_9BACT</name>
<dbReference type="Gene3D" id="3.40.1450.10">
    <property type="entry name" value="BPG-independent phosphoglycerate mutase, domain B"/>
    <property type="match status" value="1"/>
</dbReference>
<comment type="caution">
    <text evidence="16">The sequence shown here is derived from an EMBL/GenBank/DDBJ whole genome shotgun (WGS) entry which is preliminary data.</text>
</comment>
<dbReference type="NCBIfam" id="TIGR01307">
    <property type="entry name" value="pgm_bpd_ind"/>
    <property type="match status" value="1"/>
</dbReference>
<dbReference type="SUPFAM" id="SSF53649">
    <property type="entry name" value="Alkaline phosphatase-like"/>
    <property type="match status" value="1"/>
</dbReference>
<evidence type="ECO:0000256" key="9">
    <source>
        <dbReference type="HAMAP-Rule" id="MF_01038"/>
    </source>
</evidence>
<keyword evidence="7 9" id="KW-0464">Manganese</keyword>
<feature type="binding site" evidence="9 13">
    <location>
        <position position="405"/>
    </location>
    <ligand>
        <name>Mn(2+)</name>
        <dbReference type="ChEBI" id="CHEBI:29035"/>
        <label>1</label>
    </ligand>
</feature>
<organism evidence="16 17">
    <name type="scientific">Candidatus Falkowbacteria bacterium CG23_combo_of_CG06-09_8_20_14_all_49_15</name>
    <dbReference type="NCBI Taxonomy" id="1974572"/>
    <lineage>
        <taxon>Bacteria</taxon>
        <taxon>Candidatus Falkowiibacteriota</taxon>
    </lineage>
</organism>
<keyword evidence="5 9" id="KW-0479">Metal-binding</keyword>
<dbReference type="AlphaFoldDB" id="A0A2G9ZKT1"/>
<feature type="binding site" evidence="9 12">
    <location>
        <position position="190"/>
    </location>
    <ligand>
        <name>substrate</name>
    </ligand>
</feature>
<dbReference type="PANTHER" id="PTHR31637">
    <property type="entry name" value="2,3-BISPHOSPHOGLYCERATE-INDEPENDENT PHOSPHOGLYCERATE MUTASE"/>
    <property type="match status" value="1"/>
</dbReference>
<evidence type="ECO:0000256" key="3">
    <source>
        <dbReference type="ARBA" id="ARBA00004798"/>
    </source>
</evidence>
<evidence type="ECO:0000313" key="17">
    <source>
        <dbReference type="Proteomes" id="UP000230729"/>
    </source>
</evidence>
<dbReference type="Gene3D" id="3.40.720.10">
    <property type="entry name" value="Alkaline Phosphatase, subunit A"/>
    <property type="match status" value="1"/>
</dbReference>
<dbReference type="PIRSF" id="PIRSF001492">
    <property type="entry name" value="IPGAM"/>
    <property type="match status" value="1"/>
</dbReference>
<evidence type="ECO:0000313" key="16">
    <source>
        <dbReference type="EMBL" id="PIP33764.1"/>
    </source>
</evidence>
<feature type="binding site" evidence="9 12">
    <location>
        <begin position="260"/>
        <end position="263"/>
    </location>
    <ligand>
        <name>substrate</name>
    </ligand>
</feature>
<dbReference type="Proteomes" id="UP000230729">
    <property type="component" value="Unassembled WGS sequence"/>
</dbReference>
<evidence type="ECO:0000256" key="4">
    <source>
        <dbReference type="ARBA" id="ARBA00008819"/>
    </source>
</evidence>
<dbReference type="FunFam" id="3.40.1450.10:FF:000002">
    <property type="entry name" value="2,3-bisphosphoglycerate-independent phosphoglycerate mutase"/>
    <property type="match status" value="1"/>
</dbReference>
<evidence type="ECO:0000256" key="10">
    <source>
        <dbReference type="NCBIfam" id="TIGR01307"/>
    </source>
</evidence>
<evidence type="ECO:0000256" key="11">
    <source>
        <dbReference type="PIRSR" id="PIRSR001492-1"/>
    </source>
</evidence>
<protein>
    <recommendedName>
        <fullName evidence="9 10">2,3-bisphosphoglycerate-independent phosphoglycerate mutase</fullName>
        <shortName evidence="9">BPG-independent PGAM</shortName>
        <shortName evidence="9">Phosphoglyceromutase</shortName>
        <shortName evidence="9">iPGM</shortName>
        <ecNumber evidence="9 10">5.4.2.12</ecNumber>
    </recommendedName>
</protein>
<feature type="binding site" evidence="9 12">
    <location>
        <position position="184"/>
    </location>
    <ligand>
        <name>substrate</name>
    </ligand>
</feature>
<comment type="function">
    <text evidence="2 9">Catalyzes the interconversion of 2-phosphoglycerate and 3-phosphoglycerate.</text>
</comment>
<evidence type="ECO:0000256" key="6">
    <source>
        <dbReference type="ARBA" id="ARBA00023152"/>
    </source>
</evidence>
<comment type="pathway">
    <text evidence="3 9">Carbohydrate degradation; glycolysis; pyruvate from D-glyceraldehyde 3-phosphate: step 3/5.</text>
</comment>
<evidence type="ECO:0000256" key="13">
    <source>
        <dbReference type="PIRSR" id="PIRSR001492-3"/>
    </source>
</evidence>
<feature type="active site" description="Phosphoserine intermediate" evidence="9 11">
    <location>
        <position position="61"/>
    </location>
</feature>
<feature type="binding site" evidence="9 12">
    <location>
        <position position="122"/>
    </location>
    <ligand>
        <name>substrate</name>
    </ligand>
</feature>
<dbReference type="HAMAP" id="MF_01038">
    <property type="entry name" value="GpmI"/>
    <property type="match status" value="1"/>
</dbReference>
<evidence type="ECO:0000256" key="2">
    <source>
        <dbReference type="ARBA" id="ARBA00002315"/>
    </source>
</evidence>
<comment type="subunit">
    <text evidence="9">Monomer.</text>
</comment>
<dbReference type="Pfam" id="PF01676">
    <property type="entry name" value="Metalloenzyme"/>
    <property type="match status" value="1"/>
</dbReference>
<feature type="domain" description="BPG-independent PGAM N-terminal" evidence="15">
    <location>
        <begin position="81"/>
        <end position="298"/>
    </location>
</feature>
<dbReference type="EC" id="5.4.2.12" evidence="9 10"/>
<dbReference type="GO" id="GO:0006007">
    <property type="term" value="P:glucose catabolic process"/>
    <property type="evidence" value="ECO:0007669"/>
    <property type="project" value="InterPro"/>
</dbReference>
<feature type="binding site" evidence="9 13">
    <location>
        <position position="461"/>
    </location>
    <ligand>
        <name>Mn(2+)</name>
        <dbReference type="ChEBI" id="CHEBI:29035"/>
        <label>1</label>
    </ligand>
</feature>
<comment type="cofactor">
    <cofactor evidence="9">
        <name>Mn(2+)</name>
        <dbReference type="ChEBI" id="CHEBI:29035"/>
    </cofactor>
    <text evidence="9">Binds 2 manganese ions per subunit.</text>
</comment>
<dbReference type="SUPFAM" id="SSF64158">
    <property type="entry name" value="2,3-Bisphosphoglycerate-independent phosphoglycerate mutase, substrate-binding domain"/>
    <property type="match status" value="1"/>
</dbReference>
<dbReference type="InterPro" id="IPR017850">
    <property type="entry name" value="Alkaline_phosphatase_core_sf"/>
</dbReference>
<feature type="binding site" evidence="9 13">
    <location>
        <position position="443"/>
    </location>
    <ligand>
        <name>Mn(2+)</name>
        <dbReference type="ChEBI" id="CHEBI:29035"/>
        <label>2</label>
    </ligand>
</feature>
<reference evidence="16 17" key="1">
    <citation type="submission" date="2017-09" db="EMBL/GenBank/DDBJ databases">
        <title>Depth-based differentiation of microbial function through sediment-hosted aquifers and enrichment of novel symbionts in the deep terrestrial subsurface.</title>
        <authorList>
            <person name="Probst A.J."/>
            <person name="Ladd B."/>
            <person name="Jarett J.K."/>
            <person name="Geller-Mcgrath D.E."/>
            <person name="Sieber C.M."/>
            <person name="Emerson J.B."/>
            <person name="Anantharaman K."/>
            <person name="Thomas B.C."/>
            <person name="Malmstrom R."/>
            <person name="Stieglmeier M."/>
            <person name="Klingl A."/>
            <person name="Woyke T."/>
            <person name="Ryan C.M."/>
            <person name="Banfield J.F."/>
        </authorList>
    </citation>
    <scope>NUCLEOTIDE SEQUENCE [LARGE SCALE GENOMIC DNA]</scope>
    <source>
        <strain evidence="16">CG23_combo_of_CG06-09_8_20_14_all_49_15</strain>
    </source>
</reference>
<comment type="similarity">
    <text evidence="4 9">Belongs to the BPG-independent phosphoglycerate mutase family.</text>
</comment>
<evidence type="ECO:0000259" key="15">
    <source>
        <dbReference type="Pfam" id="PF06415"/>
    </source>
</evidence>
<dbReference type="InterPro" id="IPR006124">
    <property type="entry name" value="Metalloenzyme"/>
</dbReference>
<evidence type="ECO:0000256" key="1">
    <source>
        <dbReference type="ARBA" id="ARBA00000370"/>
    </source>
</evidence>
<evidence type="ECO:0000256" key="7">
    <source>
        <dbReference type="ARBA" id="ARBA00023211"/>
    </source>
</evidence>
<dbReference type="UniPathway" id="UPA00109">
    <property type="reaction ID" value="UER00186"/>
</dbReference>
<dbReference type="GO" id="GO:0004619">
    <property type="term" value="F:phosphoglycerate mutase activity"/>
    <property type="evidence" value="ECO:0007669"/>
    <property type="project" value="UniProtKB-UniRule"/>
</dbReference>
<keyword evidence="6 9" id="KW-0324">Glycolysis</keyword>
<dbReference type="CDD" id="cd16010">
    <property type="entry name" value="iPGM"/>
    <property type="match status" value="1"/>
</dbReference>
<feature type="binding site" evidence="9 13">
    <location>
        <position position="401"/>
    </location>
    <ligand>
        <name>Mn(2+)</name>
        <dbReference type="ChEBI" id="CHEBI:29035"/>
        <label>1</label>
    </ligand>
</feature>
<evidence type="ECO:0000256" key="5">
    <source>
        <dbReference type="ARBA" id="ARBA00022723"/>
    </source>
</evidence>
<proteinExistence type="inferred from homology"/>
<gene>
    <name evidence="9" type="primary">gpmI</name>
    <name evidence="16" type="ORF">COX22_02650</name>
</gene>
<accession>A0A2G9ZKT1</accession>
<keyword evidence="8 9" id="KW-0413">Isomerase</keyword>
<dbReference type="InterPro" id="IPR011258">
    <property type="entry name" value="BPG-indep_PGM_N"/>
</dbReference>
<feature type="binding site" evidence="9 13">
    <location>
        <position position="442"/>
    </location>
    <ligand>
        <name>Mn(2+)</name>
        <dbReference type="ChEBI" id="CHEBI:29035"/>
        <label>2</label>
    </ligand>
</feature>
<dbReference type="EMBL" id="PCSD01000059">
    <property type="protein sequence ID" value="PIP33764.1"/>
    <property type="molecule type" value="Genomic_DNA"/>
</dbReference>